<accession>A0A1B3SL21</accession>
<dbReference type="PROSITE" id="PS51257">
    <property type="entry name" value="PROKAR_LIPOPROTEIN"/>
    <property type="match status" value="1"/>
</dbReference>
<sequence length="310" mass="34063">MKKLLNVLAASALISTSTVAVVSCSNRNFTEFQGWIANKESFVLYIGAKDCDYCNKFEDSLTMVKEYNGYDFIQSKFDSLLNEYTTILDTKEVEQEPLTDYGQKLSHSKIDFRQFVIDSKADNFNEKWSENLLKWVISQATEMYMNDEFSNQTNFDSWKQGYRNIAKEKTKSYFNSSSVKGTPLFLVIRNGKLVSWINGFEQSTPVDYEASLNTWFQNIRSDFLNPLIVKTNSKKITTAATDTDESSGSNSGGGSDGSSSGSGGSSSGGSSGESSGGSSSGSGGSGESSSSSSRLPSFDYSSINMNKYIK</sequence>
<reference evidence="3 4" key="1">
    <citation type="submission" date="2016-08" db="EMBL/GenBank/DDBJ databases">
        <title>Complete genome sequence of Spiroplasma helicoides TABS-2 (DSM 22551).</title>
        <authorList>
            <person name="Shen W.-Y."/>
            <person name="Lo W.-S."/>
            <person name="Lai Y.-C."/>
            <person name="Kuo C.-H."/>
        </authorList>
    </citation>
    <scope>NUCLEOTIDE SEQUENCE [LARGE SCALE GENOMIC DNA]</scope>
    <source>
        <strain evidence="3 4">TABS-2</strain>
    </source>
</reference>
<dbReference type="Gene3D" id="3.40.30.10">
    <property type="entry name" value="Glutaredoxin"/>
    <property type="match status" value="1"/>
</dbReference>
<evidence type="ECO:0000256" key="1">
    <source>
        <dbReference type="SAM" id="MobiDB-lite"/>
    </source>
</evidence>
<dbReference type="PATRIC" id="fig|216938.3.peg.700"/>
<evidence type="ECO:0008006" key="5">
    <source>
        <dbReference type="Google" id="ProtNLM"/>
    </source>
</evidence>
<feature type="region of interest" description="Disordered" evidence="1">
    <location>
        <begin position="239"/>
        <end position="310"/>
    </location>
</feature>
<feature type="signal peptide" evidence="2">
    <location>
        <begin position="1"/>
        <end position="20"/>
    </location>
</feature>
<evidence type="ECO:0000256" key="2">
    <source>
        <dbReference type="SAM" id="SignalP"/>
    </source>
</evidence>
<evidence type="ECO:0000313" key="4">
    <source>
        <dbReference type="Proteomes" id="UP000094378"/>
    </source>
</evidence>
<keyword evidence="2" id="KW-0732">Signal</keyword>
<proteinExistence type="predicted"/>
<feature type="compositionally biased region" description="Polar residues" evidence="1">
    <location>
        <begin position="299"/>
        <end position="310"/>
    </location>
</feature>
<dbReference type="EMBL" id="CP017015">
    <property type="protein sequence ID" value="AOG60638.1"/>
    <property type="molecule type" value="Genomic_DNA"/>
</dbReference>
<dbReference type="InterPro" id="IPR036249">
    <property type="entry name" value="Thioredoxin-like_sf"/>
</dbReference>
<gene>
    <name evidence="3" type="ORF">SHELI_v1c06870</name>
</gene>
<organism evidence="3 4">
    <name type="scientific">Spiroplasma helicoides</name>
    <dbReference type="NCBI Taxonomy" id="216938"/>
    <lineage>
        <taxon>Bacteria</taxon>
        <taxon>Bacillati</taxon>
        <taxon>Mycoplasmatota</taxon>
        <taxon>Mollicutes</taxon>
        <taxon>Entomoplasmatales</taxon>
        <taxon>Spiroplasmataceae</taxon>
        <taxon>Spiroplasma</taxon>
    </lineage>
</organism>
<evidence type="ECO:0000313" key="3">
    <source>
        <dbReference type="EMBL" id="AOG60638.1"/>
    </source>
</evidence>
<dbReference type="NCBIfam" id="NF038029">
    <property type="entry name" value="LP_plasma"/>
    <property type="match status" value="1"/>
</dbReference>
<keyword evidence="4" id="KW-1185">Reference proteome</keyword>
<dbReference type="RefSeq" id="WP_069116732.1">
    <property type="nucleotide sequence ID" value="NZ_CP017015.1"/>
</dbReference>
<dbReference type="Proteomes" id="UP000094378">
    <property type="component" value="Chromosome"/>
</dbReference>
<dbReference type="AlphaFoldDB" id="A0A1B3SL21"/>
<dbReference type="OrthoDB" id="389063at2"/>
<dbReference type="KEGG" id="shj:SHELI_v1c06870"/>
<name>A0A1B3SL21_9MOLU</name>
<protein>
    <recommendedName>
        <fullName evidence="5">Lipoprotein</fullName>
    </recommendedName>
</protein>
<dbReference type="SUPFAM" id="SSF52833">
    <property type="entry name" value="Thioredoxin-like"/>
    <property type="match status" value="1"/>
</dbReference>
<feature type="chain" id="PRO_5008554034" description="Lipoprotein" evidence="2">
    <location>
        <begin position="21"/>
        <end position="310"/>
    </location>
</feature>
<dbReference type="InterPro" id="IPR054816">
    <property type="entry name" value="Lipoprotein_mollicutes-type_CS"/>
</dbReference>
<feature type="compositionally biased region" description="Gly residues" evidence="1">
    <location>
        <begin position="250"/>
        <end position="286"/>
    </location>
</feature>